<evidence type="ECO:0000313" key="5">
    <source>
        <dbReference type="EMBL" id="HHL43366.1"/>
    </source>
</evidence>
<comment type="caution">
    <text evidence="5">The sequence shown here is derived from an EMBL/GenBank/DDBJ whole genome shotgun (WGS) entry which is preliminary data.</text>
</comment>
<dbReference type="Pfam" id="PF03088">
    <property type="entry name" value="Str_synth"/>
    <property type="match status" value="1"/>
</dbReference>
<dbReference type="SUPFAM" id="SSF63829">
    <property type="entry name" value="Calcium-dependent phosphotriesterase"/>
    <property type="match status" value="1"/>
</dbReference>
<sequence>MKKIATLFAFLVLAGLAYLLFWPVPISPKAWDAPKNAGYTGPFVPNTELVGLKSLTIGDHHGPEDVAAKQVDGKWQIYTSTQSGDIIRIDPVANTATVVGNTGGVALGLDIDADGNLIIADAHKGLLRMDEAGKITVLSDRADGIPIQYADELAIASDGKIYFSDASTKFGAKAAGSTLAGSLLELMEHGSTGRILVYNPADQTTKTVLKGLSFPNGIAMCPEDRCLLFAETGTYSIKRYWLEGEKAGTVETIIDNLPGFPDNLNRGQDGRYWFGLTSPRAEALDNLSDKPFVRKIVQRLPAGMRPKAVSYGFVAAIDMDGNVIAQYQDPSGEYPLTTGAIEPGDGWLYVSSLAATRLGRKDIRNAPFNR</sequence>
<dbReference type="InterPro" id="IPR018119">
    <property type="entry name" value="Strictosidine_synth_cons-reg"/>
</dbReference>
<evidence type="ECO:0000259" key="4">
    <source>
        <dbReference type="Pfam" id="PF03088"/>
    </source>
</evidence>
<dbReference type="PANTHER" id="PTHR10426">
    <property type="entry name" value="STRICTOSIDINE SYNTHASE-RELATED"/>
    <property type="match status" value="1"/>
</dbReference>
<evidence type="ECO:0000256" key="2">
    <source>
        <dbReference type="ARBA" id="ARBA00022553"/>
    </source>
</evidence>
<proteinExistence type="inferred from homology"/>
<organism evidence="5">
    <name type="scientific">Hellea balneolensis</name>
    <dbReference type="NCBI Taxonomy" id="287478"/>
    <lineage>
        <taxon>Bacteria</taxon>
        <taxon>Pseudomonadati</taxon>
        <taxon>Pseudomonadota</taxon>
        <taxon>Alphaproteobacteria</taxon>
        <taxon>Maricaulales</taxon>
        <taxon>Robiginitomaculaceae</taxon>
        <taxon>Hellea</taxon>
    </lineage>
</organism>
<feature type="domain" description="Strictosidine synthase conserved region" evidence="4">
    <location>
        <begin position="151"/>
        <end position="244"/>
    </location>
</feature>
<dbReference type="EMBL" id="DRMJ01000368">
    <property type="protein sequence ID" value="HHL43366.1"/>
    <property type="molecule type" value="Genomic_DNA"/>
</dbReference>
<dbReference type="Gene3D" id="2.120.10.30">
    <property type="entry name" value="TolB, C-terminal domain"/>
    <property type="match status" value="1"/>
</dbReference>
<gene>
    <name evidence="5" type="ORF">ENJ42_07110</name>
</gene>
<comment type="similarity">
    <text evidence="1">Belongs to the strictosidine synthase family.</text>
</comment>
<protein>
    <submittedName>
        <fullName evidence="5">SMP-30/gluconolactonase/LRE family protein</fullName>
    </submittedName>
</protein>
<dbReference type="Proteomes" id="UP000885830">
    <property type="component" value="Unassembled WGS sequence"/>
</dbReference>
<accession>A0A7C5R4J9</accession>
<dbReference type="PANTHER" id="PTHR10426:SF88">
    <property type="entry name" value="ADIPOCYTE PLASMA MEMBRANE-ASSOCIATED PROTEIN HEMOMUCIN-RELATED"/>
    <property type="match status" value="1"/>
</dbReference>
<reference evidence="5" key="1">
    <citation type="journal article" date="2020" name="mSystems">
        <title>Genome- and Community-Level Interaction Insights into Carbon Utilization and Element Cycling Functions of Hydrothermarchaeota in Hydrothermal Sediment.</title>
        <authorList>
            <person name="Zhou Z."/>
            <person name="Liu Y."/>
            <person name="Xu W."/>
            <person name="Pan J."/>
            <person name="Luo Z.H."/>
            <person name="Li M."/>
        </authorList>
    </citation>
    <scope>NUCLEOTIDE SEQUENCE [LARGE SCALE GENOMIC DNA]</scope>
    <source>
        <strain evidence="5">HyVt-485</strain>
    </source>
</reference>
<keyword evidence="2" id="KW-0597">Phosphoprotein</keyword>
<dbReference type="Pfam" id="PF20067">
    <property type="entry name" value="SSL_N"/>
    <property type="match status" value="1"/>
</dbReference>
<evidence type="ECO:0000256" key="1">
    <source>
        <dbReference type="ARBA" id="ARBA00009191"/>
    </source>
</evidence>
<dbReference type="GO" id="GO:0016787">
    <property type="term" value="F:hydrolase activity"/>
    <property type="evidence" value="ECO:0007669"/>
    <property type="project" value="TreeGrafter"/>
</dbReference>
<name>A0A7C5R4J9_9PROT</name>
<keyword evidence="3" id="KW-0325">Glycoprotein</keyword>
<dbReference type="AlphaFoldDB" id="A0A7C5R4J9"/>
<dbReference type="InterPro" id="IPR011042">
    <property type="entry name" value="6-blade_b-propeller_TolB-like"/>
</dbReference>
<evidence type="ECO:0000256" key="3">
    <source>
        <dbReference type="ARBA" id="ARBA00023180"/>
    </source>
</evidence>